<dbReference type="AlphaFoldDB" id="A0A4Y7U3Q7"/>
<accession>A0A4Y7U3Q7</accession>
<feature type="non-terminal residue" evidence="1">
    <location>
        <position position="1"/>
    </location>
</feature>
<name>A0A4Y7U3Q7_9FLAO</name>
<evidence type="ECO:0000313" key="2">
    <source>
        <dbReference type="Proteomes" id="UP000298340"/>
    </source>
</evidence>
<reference evidence="1 2" key="1">
    <citation type="journal article" date="2018" name="Syst. Appl. Microbiol.">
        <title>Flavobacterium circumlabens sp. nov. and Flavobacterium cupreum sp. nov., two psychrotrophic species isolated from Antarctic environmental samples.</title>
        <authorList>
            <person name="Kralova S."/>
            <person name="Busse H.J."/>
            <person name="Svec P."/>
            <person name="Maslanova I."/>
            <person name="Stankova E."/>
            <person name="Bartak M."/>
            <person name="Sedlacek I."/>
        </authorList>
    </citation>
    <scope>NUCLEOTIDE SEQUENCE [LARGE SCALE GENOMIC DNA]</scope>
    <source>
        <strain evidence="1 2">CCM 8828</strain>
    </source>
</reference>
<proteinExistence type="predicted"/>
<organism evidence="1 2">
    <name type="scientific">Flavobacterium circumlabens</name>
    <dbReference type="NCBI Taxonomy" id="2133765"/>
    <lineage>
        <taxon>Bacteria</taxon>
        <taxon>Pseudomonadati</taxon>
        <taxon>Bacteroidota</taxon>
        <taxon>Flavobacteriia</taxon>
        <taxon>Flavobacteriales</taxon>
        <taxon>Flavobacteriaceae</taxon>
        <taxon>Flavobacterium</taxon>
    </lineage>
</organism>
<dbReference type="EMBL" id="QWDN01000785">
    <property type="protein sequence ID" value="TEB40894.1"/>
    <property type="molecule type" value="Genomic_DNA"/>
</dbReference>
<dbReference type="Proteomes" id="UP000298340">
    <property type="component" value="Unassembled WGS sequence"/>
</dbReference>
<protein>
    <submittedName>
        <fullName evidence="1">Uncharacterized protein</fullName>
    </submittedName>
</protein>
<gene>
    <name evidence="1" type="ORF">D0809_28290</name>
</gene>
<dbReference type="RefSeq" id="WP_170208159.1">
    <property type="nucleotide sequence ID" value="NZ_QWDN01000785.1"/>
</dbReference>
<sequence length="93" mass="10816">IITYKLSEGKYFINYLNVTDKSIITSTADNSFLYNTYNVSNLMSTEVKTVNSQKLNRPLLKISLNNPVPENSYYWKTNSFILPDEKIIFDVCY</sequence>
<comment type="caution">
    <text evidence="1">The sequence shown here is derived from an EMBL/GenBank/DDBJ whole genome shotgun (WGS) entry which is preliminary data.</text>
</comment>
<evidence type="ECO:0000313" key="1">
    <source>
        <dbReference type="EMBL" id="TEB40894.1"/>
    </source>
</evidence>